<dbReference type="PROSITE" id="PS50082">
    <property type="entry name" value="WD_REPEATS_2"/>
    <property type="match status" value="5"/>
</dbReference>
<dbReference type="CDD" id="cd00200">
    <property type="entry name" value="WD40"/>
    <property type="match status" value="1"/>
</dbReference>
<reference evidence="6" key="1">
    <citation type="submission" date="2023-03" db="EMBL/GenBank/DDBJ databases">
        <authorList>
            <person name="Steffen K."/>
            <person name="Cardenas P."/>
        </authorList>
    </citation>
    <scope>NUCLEOTIDE SEQUENCE</scope>
</reference>
<evidence type="ECO:0000313" key="7">
    <source>
        <dbReference type="Proteomes" id="UP001174909"/>
    </source>
</evidence>
<dbReference type="PRINTS" id="PR00320">
    <property type="entry name" value="GPROTEINBRPT"/>
</dbReference>
<protein>
    <submittedName>
        <fullName evidence="6">Sperm-associated antigen 16 protein</fullName>
    </submittedName>
</protein>
<name>A0AA35RLJ6_GEOBA</name>
<dbReference type="SMART" id="SM00320">
    <property type="entry name" value="WD40"/>
    <property type="match status" value="7"/>
</dbReference>
<dbReference type="Pfam" id="PF00400">
    <property type="entry name" value="WD40"/>
    <property type="match status" value="5"/>
</dbReference>
<dbReference type="InterPro" id="IPR036322">
    <property type="entry name" value="WD40_repeat_dom_sf"/>
</dbReference>
<evidence type="ECO:0000256" key="4">
    <source>
        <dbReference type="SAM" id="Coils"/>
    </source>
</evidence>
<feature type="repeat" description="WD" evidence="3">
    <location>
        <begin position="287"/>
        <end position="328"/>
    </location>
</feature>
<dbReference type="PANTHER" id="PTHR14604:SF3">
    <property type="entry name" value="SPERM-ASSOCIATED ANTIGEN 16 PROTEIN"/>
    <property type="match status" value="1"/>
</dbReference>
<evidence type="ECO:0000313" key="6">
    <source>
        <dbReference type="EMBL" id="CAI8013790.1"/>
    </source>
</evidence>
<evidence type="ECO:0000256" key="1">
    <source>
        <dbReference type="ARBA" id="ARBA00022574"/>
    </source>
</evidence>
<feature type="region of interest" description="Disordered" evidence="5">
    <location>
        <begin position="49"/>
        <end position="68"/>
    </location>
</feature>
<evidence type="ECO:0000256" key="3">
    <source>
        <dbReference type="PROSITE-ProRule" id="PRU00221"/>
    </source>
</evidence>
<dbReference type="Gene3D" id="2.130.10.10">
    <property type="entry name" value="YVTN repeat-like/Quinoprotein amine dehydrogenase"/>
    <property type="match status" value="2"/>
</dbReference>
<organism evidence="6 7">
    <name type="scientific">Geodia barretti</name>
    <name type="common">Barrett's horny sponge</name>
    <dbReference type="NCBI Taxonomy" id="519541"/>
    <lineage>
        <taxon>Eukaryota</taxon>
        <taxon>Metazoa</taxon>
        <taxon>Porifera</taxon>
        <taxon>Demospongiae</taxon>
        <taxon>Heteroscleromorpha</taxon>
        <taxon>Tetractinellida</taxon>
        <taxon>Astrophorina</taxon>
        <taxon>Geodiidae</taxon>
        <taxon>Geodia</taxon>
    </lineage>
</organism>
<feature type="repeat" description="WD" evidence="3">
    <location>
        <begin position="371"/>
        <end position="412"/>
    </location>
</feature>
<evidence type="ECO:0000256" key="5">
    <source>
        <dbReference type="SAM" id="MobiDB-lite"/>
    </source>
</evidence>
<dbReference type="PANTHER" id="PTHR14604">
    <property type="entry name" value="WD40 REPEAT PF20"/>
    <property type="match status" value="1"/>
</dbReference>
<dbReference type="Proteomes" id="UP001174909">
    <property type="component" value="Unassembled WGS sequence"/>
</dbReference>
<dbReference type="PROSITE" id="PS00678">
    <property type="entry name" value="WD_REPEATS_1"/>
    <property type="match status" value="2"/>
</dbReference>
<comment type="caution">
    <text evidence="6">The sequence shown here is derived from an EMBL/GenBank/DDBJ whole genome shotgun (WGS) entry which is preliminary data.</text>
</comment>
<dbReference type="AlphaFoldDB" id="A0AA35RLJ6"/>
<keyword evidence="2" id="KW-0677">Repeat</keyword>
<dbReference type="EMBL" id="CASHTH010001294">
    <property type="protein sequence ID" value="CAI8013790.1"/>
    <property type="molecule type" value="Genomic_DNA"/>
</dbReference>
<sequence length="573" mass="63514">MAAGTYYLQAKNLQADSEDNFSYREVSVGGSVCSSGEEDLGTALQHIAADSGKGPQQDAGPQHQPEERKEVVEDFVRNFLVSVGLHKTADMFQAEWYELQVTGRLPTHLSQTLPDVHAQNRQLEERLGDLERELLRQREAARMSQEQYVRLKKERDYHRMQHRRILQEKSLLATEADRLRKHFSSYEPLLQTLRKKYQSVTREKMLASLERDRALSEVECLQSTLHSVQQKPSYLSPEPSAPVAAMPVKPAPTVIPGEPANPYLQESTLPSSTHLTRTGGLQPVHTFSAHQFATSSVDVHPSKEVMVTASDDHTWKMWTLQSCELLMTGEGHSDWLSHAAFHPSGDLLATTSGDGSVKLWDFTRACCSLTLSEHRQPVWQCSWHWSGQFLASGGMDHCSKLWDIARGLCVSTLRGHSDSVNAVHFLPFSNSLLSASADKTLSLWDIRTGLCVQTYTGHQNSCNDVISDMKGQRVFSCDSLGGLLSWDIRTPQEPVQTWDLSPAALHSVAVDPAGLLLACARGDGVISLLDTSPSVQEWSVSGHEEECVWGVVFSPSADCLVSSSANGSVVIWR</sequence>
<dbReference type="PROSITE" id="PS50294">
    <property type="entry name" value="WD_REPEATS_REGION"/>
    <property type="match status" value="5"/>
</dbReference>
<dbReference type="InterPro" id="IPR019775">
    <property type="entry name" value="WD40_repeat_CS"/>
</dbReference>
<evidence type="ECO:0000256" key="2">
    <source>
        <dbReference type="ARBA" id="ARBA00022737"/>
    </source>
</evidence>
<dbReference type="InterPro" id="IPR050995">
    <property type="entry name" value="WD-F-box_domain-protein"/>
</dbReference>
<dbReference type="InterPro" id="IPR015943">
    <property type="entry name" value="WD40/YVTN_repeat-like_dom_sf"/>
</dbReference>
<proteinExistence type="predicted"/>
<keyword evidence="7" id="KW-1185">Reference proteome</keyword>
<dbReference type="InterPro" id="IPR001680">
    <property type="entry name" value="WD40_rpt"/>
</dbReference>
<gene>
    <name evidence="6" type="ORF">GBAR_LOCUS8693</name>
</gene>
<feature type="repeat" description="WD" evidence="3">
    <location>
        <begin position="548"/>
        <end position="573"/>
    </location>
</feature>
<feature type="coiled-coil region" evidence="4">
    <location>
        <begin position="113"/>
        <end position="147"/>
    </location>
</feature>
<dbReference type="SUPFAM" id="SSF50978">
    <property type="entry name" value="WD40 repeat-like"/>
    <property type="match status" value="1"/>
</dbReference>
<keyword evidence="1 3" id="KW-0853">WD repeat</keyword>
<accession>A0AA35RLJ6</accession>
<dbReference type="InterPro" id="IPR020472">
    <property type="entry name" value="WD40_PAC1"/>
</dbReference>
<feature type="repeat" description="WD" evidence="3">
    <location>
        <begin position="329"/>
        <end position="361"/>
    </location>
</feature>
<keyword evidence="4" id="KW-0175">Coiled coil</keyword>
<feature type="repeat" description="WD" evidence="3">
    <location>
        <begin position="413"/>
        <end position="454"/>
    </location>
</feature>